<dbReference type="SUPFAM" id="SSF53756">
    <property type="entry name" value="UDP-Glycosyltransferase/glycogen phosphorylase"/>
    <property type="match status" value="1"/>
</dbReference>
<name>A0A848N9V8_9FLAO</name>
<evidence type="ECO:0000313" key="3">
    <source>
        <dbReference type="Proteomes" id="UP000548067"/>
    </source>
</evidence>
<dbReference type="PANTHER" id="PTHR45947:SF3">
    <property type="entry name" value="SULFOQUINOVOSYL TRANSFERASE SQD2"/>
    <property type="match status" value="1"/>
</dbReference>
<dbReference type="CDD" id="cd03801">
    <property type="entry name" value="GT4_PimA-like"/>
    <property type="match status" value="1"/>
</dbReference>
<evidence type="ECO:0000259" key="1">
    <source>
        <dbReference type="Pfam" id="PF00534"/>
    </source>
</evidence>
<gene>
    <name evidence="2" type="ORF">HIO71_16505</name>
</gene>
<dbReference type="InterPro" id="IPR050194">
    <property type="entry name" value="Glycosyltransferase_grp1"/>
</dbReference>
<dbReference type="EMBL" id="JABCJF010000010">
    <property type="protein sequence ID" value="NMR35782.1"/>
    <property type="molecule type" value="Genomic_DNA"/>
</dbReference>
<dbReference type="Gene3D" id="3.40.50.2000">
    <property type="entry name" value="Glycogen Phosphorylase B"/>
    <property type="match status" value="2"/>
</dbReference>
<dbReference type="RefSeq" id="WP_169322272.1">
    <property type="nucleotide sequence ID" value="NZ_JABCJF010000010.1"/>
</dbReference>
<protein>
    <submittedName>
        <fullName evidence="2">Glycosyltransferase family 4 protein</fullName>
    </submittedName>
</protein>
<dbReference type="PANTHER" id="PTHR45947">
    <property type="entry name" value="SULFOQUINOVOSYL TRANSFERASE SQD2"/>
    <property type="match status" value="1"/>
</dbReference>
<reference evidence="2 3" key="1">
    <citation type="submission" date="2020-04" db="EMBL/GenBank/DDBJ databases">
        <title>Genome analysis and antimicrobial resistance characteristics of Chryseobacterium aquaticum isolated from farmed salmonids.</title>
        <authorList>
            <person name="Saticioglu I.B."/>
            <person name="Duman M."/>
            <person name="Altun S."/>
        </authorList>
    </citation>
    <scope>NUCLEOTIDE SEQUENCE [LARGE SCALE GENOMIC DNA]</scope>
    <source>
        <strain evidence="2 3">C-174</strain>
    </source>
</reference>
<dbReference type="InterPro" id="IPR001296">
    <property type="entry name" value="Glyco_trans_1"/>
</dbReference>
<keyword evidence="2" id="KW-0808">Transferase</keyword>
<accession>A0A848N9V8</accession>
<organism evidence="2 3">
    <name type="scientific">Chryseobacterium aquaticum</name>
    <dbReference type="NCBI Taxonomy" id="452084"/>
    <lineage>
        <taxon>Bacteria</taxon>
        <taxon>Pseudomonadati</taxon>
        <taxon>Bacteroidota</taxon>
        <taxon>Flavobacteriia</taxon>
        <taxon>Flavobacteriales</taxon>
        <taxon>Weeksellaceae</taxon>
        <taxon>Chryseobacterium group</taxon>
        <taxon>Chryseobacterium</taxon>
    </lineage>
</organism>
<comment type="caution">
    <text evidence="2">The sequence shown here is derived from an EMBL/GenBank/DDBJ whole genome shotgun (WGS) entry which is preliminary data.</text>
</comment>
<proteinExistence type="predicted"/>
<evidence type="ECO:0000313" key="2">
    <source>
        <dbReference type="EMBL" id="NMR35782.1"/>
    </source>
</evidence>
<feature type="domain" description="Glycosyl transferase family 1" evidence="1">
    <location>
        <begin position="187"/>
        <end position="352"/>
    </location>
</feature>
<dbReference type="Proteomes" id="UP000548067">
    <property type="component" value="Unassembled WGS sequence"/>
</dbReference>
<dbReference type="AlphaFoldDB" id="A0A848N9V8"/>
<sequence>MLAIITNIPTPYRTAFFNILNEELLKLNDSIHVIYCAETEPGRHWEFSPQENKYLYTFLKGLHPEFRNFYPHINFGLISCLKQLKPDWVLLAGSWNAPATLQVLLNKNQIQCPVLFWSEGHFDAQVRSNKYVDYLRNKILNNIKYFVVPNQKSKEYIHHYNSEAIIDFLPNTVDEDFFSLTFQDSKIESRNRKNLPLDKTIIVLVSSLDQRKGVLEFYDAFKKSNIENLYTVQIGTGEFYDTLKEKIAADNLSDHYILTGQLGAEDVREYLIAADIFALPTKSDPNPLSPIEAAFLKKPLLVSSKAGNSKDLILNNENGWIINEIREEDLIKNINKIAQTDRSHLEQMGEKSFKIVSASFTRKKASQKLISFLQKIKK</sequence>
<dbReference type="GO" id="GO:0016757">
    <property type="term" value="F:glycosyltransferase activity"/>
    <property type="evidence" value="ECO:0007669"/>
    <property type="project" value="InterPro"/>
</dbReference>
<dbReference type="Pfam" id="PF00534">
    <property type="entry name" value="Glycos_transf_1"/>
    <property type="match status" value="1"/>
</dbReference>